<organism evidence="2 3">
    <name type="scientific">Potamilus streckersoni</name>
    <dbReference type="NCBI Taxonomy" id="2493646"/>
    <lineage>
        <taxon>Eukaryota</taxon>
        <taxon>Metazoa</taxon>
        <taxon>Spiralia</taxon>
        <taxon>Lophotrochozoa</taxon>
        <taxon>Mollusca</taxon>
        <taxon>Bivalvia</taxon>
        <taxon>Autobranchia</taxon>
        <taxon>Heteroconchia</taxon>
        <taxon>Palaeoheterodonta</taxon>
        <taxon>Unionida</taxon>
        <taxon>Unionoidea</taxon>
        <taxon>Unionidae</taxon>
        <taxon>Ambleminae</taxon>
        <taxon>Lampsilini</taxon>
        <taxon>Potamilus</taxon>
    </lineage>
</organism>
<evidence type="ECO:0000256" key="1">
    <source>
        <dbReference type="SAM" id="MobiDB-lite"/>
    </source>
</evidence>
<feature type="region of interest" description="Disordered" evidence="1">
    <location>
        <begin position="129"/>
        <end position="150"/>
    </location>
</feature>
<gene>
    <name evidence="2" type="ORF">CHS0354_033423</name>
</gene>
<dbReference type="Proteomes" id="UP001195483">
    <property type="component" value="Unassembled WGS sequence"/>
</dbReference>
<accession>A0AAE0SG48</accession>
<comment type="caution">
    <text evidence="2">The sequence shown here is derived from an EMBL/GenBank/DDBJ whole genome shotgun (WGS) entry which is preliminary data.</text>
</comment>
<dbReference type="AlphaFoldDB" id="A0AAE0SG48"/>
<sequence>MTLSVLKGSLSTPSYNTIPRQVDLENLNHAKERCSRCKRVIMLPPVCTCNKKDNSTLATTKEIREAAQFLKFIEDDSDMMFSEDKSLWTCKILTGRSSGISNGETESGQMKKSYINSSRAQCKIHKRWMGDTSDKATSTSDKATSTSDPVVEDDCTQQMVVGC</sequence>
<evidence type="ECO:0000313" key="2">
    <source>
        <dbReference type="EMBL" id="KAK3591425.1"/>
    </source>
</evidence>
<reference evidence="2" key="1">
    <citation type="journal article" date="2021" name="Genome Biol. Evol.">
        <title>A High-Quality Reference Genome for a Parasitic Bivalve with Doubly Uniparental Inheritance (Bivalvia: Unionida).</title>
        <authorList>
            <person name="Smith C.H."/>
        </authorList>
    </citation>
    <scope>NUCLEOTIDE SEQUENCE</scope>
    <source>
        <strain evidence="2">CHS0354</strain>
    </source>
</reference>
<dbReference type="EMBL" id="JAEAOA010001959">
    <property type="protein sequence ID" value="KAK3591425.1"/>
    <property type="molecule type" value="Genomic_DNA"/>
</dbReference>
<reference evidence="2" key="3">
    <citation type="submission" date="2023-05" db="EMBL/GenBank/DDBJ databases">
        <authorList>
            <person name="Smith C.H."/>
        </authorList>
    </citation>
    <scope>NUCLEOTIDE SEQUENCE</scope>
    <source>
        <strain evidence="2">CHS0354</strain>
        <tissue evidence="2">Mantle</tissue>
    </source>
</reference>
<evidence type="ECO:0000313" key="3">
    <source>
        <dbReference type="Proteomes" id="UP001195483"/>
    </source>
</evidence>
<feature type="compositionally biased region" description="Low complexity" evidence="1">
    <location>
        <begin position="135"/>
        <end position="148"/>
    </location>
</feature>
<reference evidence="2" key="2">
    <citation type="journal article" date="2021" name="Genome Biol. Evol.">
        <title>Developing a high-quality reference genome for a parasitic bivalve with doubly uniparental inheritance (Bivalvia: Unionida).</title>
        <authorList>
            <person name="Smith C.H."/>
        </authorList>
    </citation>
    <scope>NUCLEOTIDE SEQUENCE</scope>
    <source>
        <strain evidence="2">CHS0354</strain>
        <tissue evidence="2">Mantle</tissue>
    </source>
</reference>
<keyword evidence="3" id="KW-1185">Reference proteome</keyword>
<proteinExistence type="predicted"/>
<name>A0AAE0SG48_9BIVA</name>
<protein>
    <submittedName>
        <fullName evidence="2">Uncharacterized protein</fullName>
    </submittedName>
</protein>